<feature type="transmembrane region" description="Helical" evidence="2">
    <location>
        <begin position="62"/>
        <end position="85"/>
    </location>
</feature>
<keyword evidence="2" id="KW-1133">Transmembrane helix</keyword>
<dbReference type="Proteomes" id="UP000177273">
    <property type="component" value="Unassembled WGS sequence"/>
</dbReference>
<keyword evidence="2" id="KW-0812">Transmembrane</keyword>
<organism evidence="3 4">
    <name type="scientific">Floricoccus penangensis</name>
    <dbReference type="NCBI Taxonomy" id="1859475"/>
    <lineage>
        <taxon>Bacteria</taxon>
        <taxon>Bacillati</taxon>
        <taxon>Bacillota</taxon>
        <taxon>Bacilli</taxon>
        <taxon>Lactobacillales</taxon>
        <taxon>Streptococcaceae</taxon>
        <taxon>Floricoccus</taxon>
    </lineage>
</organism>
<comment type="caution">
    <text evidence="3">The sequence shown here is derived from an EMBL/GenBank/DDBJ whole genome shotgun (WGS) entry which is preliminary data.</text>
</comment>
<accession>A0A9Q5JFJ8</accession>
<evidence type="ECO:0000256" key="2">
    <source>
        <dbReference type="SAM" id="Phobius"/>
    </source>
</evidence>
<dbReference type="Pfam" id="PF02325">
    <property type="entry name" value="CCB3_YggT"/>
    <property type="match status" value="1"/>
</dbReference>
<proteinExistence type="inferred from homology"/>
<evidence type="ECO:0000313" key="4">
    <source>
        <dbReference type="Proteomes" id="UP000177273"/>
    </source>
</evidence>
<protein>
    <recommendedName>
        <fullName evidence="5">Cell division protein</fullName>
    </recommendedName>
</protein>
<dbReference type="GO" id="GO:0016020">
    <property type="term" value="C:membrane"/>
    <property type="evidence" value="ECO:0007669"/>
    <property type="project" value="InterPro"/>
</dbReference>
<comment type="similarity">
    <text evidence="1">Belongs to the YggT family.</text>
</comment>
<keyword evidence="2" id="KW-0472">Membrane</keyword>
<dbReference type="InterPro" id="IPR003425">
    <property type="entry name" value="CCB3/YggT"/>
</dbReference>
<evidence type="ECO:0000256" key="1">
    <source>
        <dbReference type="ARBA" id="ARBA00010894"/>
    </source>
</evidence>
<dbReference type="EMBL" id="MKIQ01000028">
    <property type="protein sequence ID" value="OFI46312.1"/>
    <property type="molecule type" value="Genomic_DNA"/>
</dbReference>
<evidence type="ECO:0008006" key="5">
    <source>
        <dbReference type="Google" id="ProtNLM"/>
    </source>
</evidence>
<dbReference type="PANTHER" id="PTHR33219">
    <property type="entry name" value="YLMG HOMOLOG PROTEIN 2, CHLOROPLASTIC"/>
    <property type="match status" value="1"/>
</dbReference>
<keyword evidence="4" id="KW-1185">Reference proteome</keyword>
<reference evidence="4" key="1">
    <citation type="submission" date="2016-09" db="EMBL/GenBank/DDBJ databases">
        <title>Draft genome sequence of a novel species of the family Streptococcaceae isolated from flowers.</title>
        <authorList>
            <person name="Chuah L.-O."/>
            <person name="Yap K.-P."/>
            <person name="Thong K.L."/>
            <person name="Liong M.T."/>
            <person name="Ahmad R."/>
            <person name="Rusul G."/>
        </authorList>
    </citation>
    <scope>NUCLEOTIDE SEQUENCE [LARGE SCALE GENOMIC DNA]</scope>
    <source>
        <strain evidence="4">HibF3</strain>
    </source>
</reference>
<gene>
    <name evidence="3" type="ORF">BG262_04665</name>
</gene>
<sequence>MKLLNLIFKLIDLYSWVLVIYAMLSWIPPLRDSKVGEIISKISVPYLNLFKGLPLQFGGFDFTVVVGIAALQLIERFIYIIYNLLF</sequence>
<name>A0A9Q5JFJ8_9LACT</name>
<dbReference type="AlphaFoldDB" id="A0A9Q5JFJ8"/>
<dbReference type="PANTHER" id="PTHR33219:SF14">
    <property type="entry name" value="PROTEIN COFACTOR ASSEMBLY OF COMPLEX C SUBUNIT B CCB3, CHLOROPLASTIC-RELATED"/>
    <property type="match status" value="1"/>
</dbReference>
<evidence type="ECO:0000313" key="3">
    <source>
        <dbReference type="EMBL" id="OFI46312.1"/>
    </source>
</evidence>
<feature type="transmembrane region" description="Helical" evidence="2">
    <location>
        <begin position="7"/>
        <end position="27"/>
    </location>
</feature>